<dbReference type="InterPro" id="IPR035983">
    <property type="entry name" value="Hect_E3_ubiquitin_ligase"/>
</dbReference>
<feature type="domain" description="HECT" evidence="5">
    <location>
        <begin position="369"/>
        <end position="404"/>
    </location>
</feature>
<keyword evidence="7" id="KW-1185">Reference proteome</keyword>
<keyword evidence="4" id="KW-0732">Signal</keyword>
<dbReference type="AlphaFoldDB" id="A0A1X7UFP6"/>
<dbReference type="GO" id="GO:0004842">
    <property type="term" value="F:ubiquitin-protein transferase activity"/>
    <property type="evidence" value="ECO:0007669"/>
    <property type="project" value="InterPro"/>
</dbReference>
<dbReference type="EnsemblMetazoa" id="Aqu2.1.26789_001">
    <property type="protein sequence ID" value="Aqu2.1.26789_001"/>
    <property type="gene ID" value="Aqu2.1.26789"/>
</dbReference>
<dbReference type="STRING" id="400682.A0A1X7UFP6"/>
<dbReference type="PROSITE" id="PS50237">
    <property type="entry name" value="HECT"/>
    <property type="match status" value="1"/>
</dbReference>
<dbReference type="Gene3D" id="3.90.1750.10">
    <property type="entry name" value="Hect, E3 ligase catalytic domains"/>
    <property type="match status" value="1"/>
</dbReference>
<reference evidence="6" key="2">
    <citation type="submission" date="2017-05" db="UniProtKB">
        <authorList>
            <consortium name="EnsemblMetazoa"/>
        </authorList>
    </citation>
    <scope>IDENTIFICATION</scope>
</reference>
<organism evidence="6">
    <name type="scientific">Amphimedon queenslandica</name>
    <name type="common">Sponge</name>
    <dbReference type="NCBI Taxonomy" id="400682"/>
    <lineage>
        <taxon>Eukaryota</taxon>
        <taxon>Metazoa</taxon>
        <taxon>Porifera</taxon>
        <taxon>Demospongiae</taxon>
        <taxon>Heteroscleromorpha</taxon>
        <taxon>Haplosclerida</taxon>
        <taxon>Niphatidae</taxon>
        <taxon>Amphimedon</taxon>
    </lineage>
</organism>
<gene>
    <name evidence="6" type="primary">109583485</name>
</gene>
<dbReference type="EnsemblMetazoa" id="XM_019998867.1">
    <property type="protein sequence ID" value="XP_019854426.1"/>
    <property type="gene ID" value="LOC109583485"/>
</dbReference>
<dbReference type="eggNOG" id="ENOG502SDKD">
    <property type="taxonomic scope" value="Eukaryota"/>
</dbReference>
<evidence type="ECO:0000256" key="1">
    <source>
        <dbReference type="ARBA" id="ARBA00022786"/>
    </source>
</evidence>
<evidence type="ECO:0000313" key="7">
    <source>
        <dbReference type="Proteomes" id="UP000007879"/>
    </source>
</evidence>
<dbReference type="KEGG" id="aqu:109583485"/>
<dbReference type="SUPFAM" id="SSF56204">
    <property type="entry name" value="Hect, E3 ligase catalytic domain"/>
    <property type="match status" value="1"/>
</dbReference>
<protein>
    <recommendedName>
        <fullName evidence="5">HECT domain-containing protein</fullName>
    </recommendedName>
</protein>
<comment type="caution">
    <text evidence="2">Lacks conserved residue(s) required for the propagation of feature annotation.</text>
</comment>
<evidence type="ECO:0000256" key="4">
    <source>
        <dbReference type="SAM" id="SignalP"/>
    </source>
</evidence>
<feature type="signal peptide" evidence="4">
    <location>
        <begin position="1"/>
        <end position="22"/>
    </location>
</feature>
<evidence type="ECO:0000259" key="5">
    <source>
        <dbReference type="PROSITE" id="PS50237"/>
    </source>
</evidence>
<name>A0A1X7UFP6_AMPQE</name>
<keyword evidence="1 2" id="KW-0833">Ubl conjugation pathway</keyword>
<evidence type="ECO:0000313" key="6">
    <source>
        <dbReference type="EnsemblMetazoa" id="Aqu2.1.26789_001"/>
    </source>
</evidence>
<sequence length="687" mass="76444">MTGLTATILLLLWLSVSSVIEATSGNEPFVDSLTMAGREEVKDELRNTLTRAIELLGSPYAMADEDDIPPLPPPIISVPPRNSRTRPIAMGASVGLGGPSSSRPSMMTIGAGGPAASSSSVDSPFSSSSERTGLGSASYTAARALRSVRSQAEQRLNFAPYQRRAGKASSKPLQFTFFCLLNREADRVPTTKVMKLMLLDAGAGEKSVTMSPSLNAKELRDQIVSSYPLLAEGGGFELLRCVQNSRELEVIPYNFTTTPRYLKAYVGGGKVYIRPLQRDLSVPVATAVGDVKEKCLKCQELILLPLLKEHMTSCREERLIDLEAMLSKSYSSIEDVIADFDIILSRSDMPVTVSRDRIIEDSFQLIEAHPHKLPSRLLISFAGEEGCDAGGLSAEYWTLLATSLKDKYFDGEQHCVVRKNAYSVLHNEFLKIGRLFSLGIASGFSFPFLAHCVYDYLCGWNPVDIEFEIECVPSSVVKEKIKKINDSENLEEFHEAIEGSMDIIAESGYTKPLLNLKIEEKEDLVHTLLMYFCLLISKAELDQMKDGLQYLNLCTYMSRHTELFKPLFSAPEIDLTADILLSLLTVNFTDDDDLERDAYEYFKRYLKDCEDIGIVPLQNVLLYFSGYKYLPVFGFQFSPTLTFHEETYPMASTCALSLVIPKKHTDYVNFRLAMDKAMVYHGGYGKT</sequence>
<feature type="chain" id="PRO_5012191815" description="HECT domain-containing protein" evidence="4">
    <location>
        <begin position="23"/>
        <end position="687"/>
    </location>
</feature>
<feature type="compositionally biased region" description="Low complexity" evidence="3">
    <location>
        <begin position="117"/>
        <end position="129"/>
    </location>
</feature>
<evidence type="ECO:0000256" key="2">
    <source>
        <dbReference type="PROSITE-ProRule" id="PRU00104"/>
    </source>
</evidence>
<dbReference type="InterPro" id="IPR000569">
    <property type="entry name" value="HECT_dom"/>
</dbReference>
<dbReference type="OrthoDB" id="5984692at2759"/>
<feature type="region of interest" description="Disordered" evidence="3">
    <location>
        <begin position="97"/>
        <end position="133"/>
    </location>
</feature>
<dbReference type="InParanoid" id="A0A1X7UFP6"/>
<reference evidence="7" key="1">
    <citation type="journal article" date="2010" name="Nature">
        <title>The Amphimedon queenslandica genome and the evolution of animal complexity.</title>
        <authorList>
            <person name="Srivastava M."/>
            <person name="Simakov O."/>
            <person name="Chapman J."/>
            <person name="Fahey B."/>
            <person name="Gauthier M.E."/>
            <person name="Mitros T."/>
            <person name="Richards G.S."/>
            <person name="Conaco C."/>
            <person name="Dacre M."/>
            <person name="Hellsten U."/>
            <person name="Larroux C."/>
            <person name="Putnam N.H."/>
            <person name="Stanke M."/>
            <person name="Adamska M."/>
            <person name="Darling A."/>
            <person name="Degnan S.M."/>
            <person name="Oakley T.H."/>
            <person name="Plachetzki D.C."/>
            <person name="Zhai Y."/>
            <person name="Adamski M."/>
            <person name="Calcino A."/>
            <person name="Cummins S.F."/>
            <person name="Goodstein D.M."/>
            <person name="Harris C."/>
            <person name="Jackson D.J."/>
            <person name="Leys S.P."/>
            <person name="Shu S."/>
            <person name="Woodcroft B.J."/>
            <person name="Vervoort M."/>
            <person name="Kosik K.S."/>
            <person name="Manning G."/>
            <person name="Degnan B.M."/>
            <person name="Rokhsar D.S."/>
        </authorList>
    </citation>
    <scope>NUCLEOTIDE SEQUENCE [LARGE SCALE GENOMIC DNA]</scope>
</reference>
<accession>A0A1X7UFP6</accession>
<dbReference type="Proteomes" id="UP000007879">
    <property type="component" value="Unassembled WGS sequence"/>
</dbReference>
<evidence type="ECO:0000256" key="3">
    <source>
        <dbReference type="SAM" id="MobiDB-lite"/>
    </source>
</evidence>
<proteinExistence type="predicted"/>